<gene>
    <name evidence="6" type="ORF">JCM19237_6875</name>
</gene>
<comment type="caution">
    <text evidence="6">The sequence shown here is derived from an EMBL/GenBank/DDBJ whole genome shotgun (WGS) entry which is preliminary data.</text>
</comment>
<evidence type="ECO:0000256" key="2">
    <source>
        <dbReference type="ARBA" id="ARBA00023015"/>
    </source>
</evidence>
<feature type="domain" description="LysR substrate-binding" evidence="5">
    <location>
        <begin position="3"/>
        <end position="127"/>
    </location>
</feature>
<comment type="similarity">
    <text evidence="1">Belongs to the LysR transcriptional regulatory family.</text>
</comment>
<dbReference type="Gene3D" id="3.40.190.10">
    <property type="entry name" value="Periplasmic binding protein-like II"/>
    <property type="match status" value="2"/>
</dbReference>
<dbReference type="Pfam" id="PF03466">
    <property type="entry name" value="LysR_substrate"/>
    <property type="match status" value="1"/>
</dbReference>
<reference evidence="6 7" key="1">
    <citation type="journal article" date="2014" name="Genome Announc.">
        <title>Draft Genome Sequences of Two Vibrionaceae Species, Vibrio ponticus C121 and Photobacterium aphoticum C119, Isolated as Coral Reef Microbiota.</title>
        <authorList>
            <person name="Al-saari N."/>
            <person name="Meirelles P.M."/>
            <person name="Mino S."/>
            <person name="Suda W."/>
            <person name="Oshima K."/>
            <person name="Hattori M."/>
            <person name="Ohkuma M."/>
            <person name="Thompson F.L."/>
            <person name="Gomez-Gil B."/>
            <person name="Sawabe T."/>
            <person name="Sawabe T."/>
        </authorList>
    </citation>
    <scope>NUCLEOTIDE SEQUENCE [LARGE SCALE GENOMIC DNA]</scope>
    <source>
        <strain evidence="6 7">JCM 19237</strain>
    </source>
</reference>
<accession>A0A090R2V7</accession>
<dbReference type="Proteomes" id="UP000029227">
    <property type="component" value="Unassembled WGS sequence"/>
</dbReference>
<keyword evidence="3" id="KW-0238">DNA-binding</keyword>
<dbReference type="GO" id="GO:0006355">
    <property type="term" value="P:regulation of DNA-templated transcription"/>
    <property type="evidence" value="ECO:0007669"/>
    <property type="project" value="TreeGrafter"/>
</dbReference>
<dbReference type="InterPro" id="IPR005119">
    <property type="entry name" value="LysR_subst-bd"/>
</dbReference>
<evidence type="ECO:0000313" key="6">
    <source>
        <dbReference type="EMBL" id="GAL08853.1"/>
    </source>
</evidence>
<keyword evidence="2" id="KW-0805">Transcription regulation</keyword>
<dbReference type="GO" id="GO:0003677">
    <property type="term" value="F:DNA binding"/>
    <property type="evidence" value="ECO:0007669"/>
    <property type="project" value="UniProtKB-KW"/>
</dbReference>
<evidence type="ECO:0000313" key="7">
    <source>
        <dbReference type="Proteomes" id="UP000029227"/>
    </source>
</evidence>
<sequence>MMASSDYVAQYILPDIVVQLQSQAPALNLRYQLWQPAQIGKLAELNIQLVSTMLPAIPDGLCGAQIGADFPVVVMHNQHPLASSPALSASDLSLYPHVRVSAGGDKDSFVDGALRSLGYNVRYAYLCRFSAPRLMQCVAQKC</sequence>
<name>A0A090R2V7_9GAMM</name>
<dbReference type="EMBL" id="BBMN01000035">
    <property type="protein sequence ID" value="GAL08853.1"/>
    <property type="molecule type" value="Genomic_DNA"/>
</dbReference>
<dbReference type="STRING" id="754436.JCM19237_6875"/>
<evidence type="ECO:0000256" key="1">
    <source>
        <dbReference type="ARBA" id="ARBA00009437"/>
    </source>
</evidence>
<keyword evidence="4" id="KW-0804">Transcription</keyword>
<organism evidence="6 7">
    <name type="scientific">Photobacterium aphoticum</name>
    <dbReference type="NCBI Taxonomy" id="754436"/>
    <lineage>
        <taxon>Bacteria</taxon>
        <taxon>Pseudomonadati</taxon>
        <taxon>Pseudomonadota</taxon>
        <taxon>Gammaproteobacteria</taxon>
        <taxon>Vibrionales</taxon>
        <taxon>Vibrionaceae</taxon>
        <taxon>Photobacterium</taxon>
    </lineage>
</organism>
<proteinExistence type="inferred from homology"/>
<evidence type="ECO:0000256" key="3">
    <source>
        <dbReference type="ARBA" id="ARBA00023125"/>
    </source>
</evidence>
<evidence type="ECO:0000256" key="4">
    <source>
        <dbReference type="ARBA" id="ARBA00023163"/>
    </source>
</evidence>
<evidence type="ECO:0000259" key="5">
    <source>
        <dbReference type="Pfam" id="PF03466"/>
    </source>
</evidence>
<dbReference type="InterPro" id="IPR050389">
    <property type="entry name" value="LysR-type_TF"/>
</dbReference>
<dbReference type="AlphaFoldDB" id="A0A090R2V7"/>
<dbReference type="SUPFAM" id="SSF53850">
    <property type="entry name" value="Periplasmic binding protein-like II"/>
    <property type="match status" value="1"/>
</dbReference>
<dbReference type="PANTHER" id="PTHR30118">
    <property type="entry name" value="HTH-TYPE TRANSCRIPTIONAL REGULATOR LEUO-RELATED"/>
    <property type="match status" value="1"/>
</dbReference>
<dbReference type="PANTHER" id="PTHR30118:SF15">
    <property type="entry name" value="TRANSCRIPTIONAL REGULATORY PROTEIN"/>
    <property type="match status" value="1"/>
</dbReference>
<protein>
    <submittedName>
        <fullName evidence="6">Transcriptional regulator LysR family</fullName>
    </submittedName>
</protein>
<dbReference type="eggNOG" id="COG0583">
    <property type="taxonomic scope" value="Bacteria"/>
</dbReference>